<gene>
    <name evidence="1" type="ORF">BN000_02815</name>
</gene>
<sequence length="53" mass="6195">MSEQLTSLILFYFLTLAIIHSVRVIEFIRCQVNPKVVPHIHADNKMFIGNSFY</sequence>
<keyword evidence="2" id="KW-1185">Reference proteome</keyword>
<protein>
    <submittedName>
        <fullName evidence="1">Uncharacterized protein</fullName>
    </submittedName>
</protein>
<organism evidence="1 2">
    <name type="scientific">Neobacillus massiliamazoniensis</name>
    <dbReference type="NCBI Taxonomy" id="1499688"/>
    <lineage>
        <taxon>Bacteria</taxon>
        <taxon>Bacillati</taxon>
        <taxon>Bacillota</taxon>
        <taxon>Bacilli</taxon>
        <taxon>Bacillales</taxon>
        <taxon>Bacillaceae</taxon>
        <taxon>Neobacillus</taxon>
    </lineage>
</organism>
<proteinExistence type="predicted"/>
<dbReference type="EMBL" id="CVRB01000003">
    <property type="protein sequence ID" value="CRK82863.1"/>
    <property type="molecule type" value="Genomic_DNA"/>
</dbReference>
<evidence type="ECO:0000313" key="1">
    <source>
        <dbReference type="EMBL" id="CRK82863.1"/>
    </source>
</evidence>
<name>A0A0U1NY10_9BACI</name>
<dbReference type="AlphaFoldDB" id="A0A0U1NY10"/>
<reference evidence="2" key="1">
    <citation type="submission" date="2015-05" db="EMBL/GenBank/DDBJ databases">
        <authorList>
            <person name="Urmite Genomes"/>
        </authorList>
    </citation>
    <scope>NUCLEOTIDE SEQUENCE [LARGE SCALE GENOMIC DNA]</scope>
    <source>
        <strain evidence="2">LF1</strain>
    </source>
</reference>
<accession>A0A0U1NY10</accession>
<dbReference type="Proteomes" id="UP000199087">
    <property type="component" value="Unassembled WGS sequence"/>
</dbReference>
<evidence type="ECO:0000313" key="2">
    <source>
        <dbReference type="Proteomes" id="UP000199087"/>
    </source>
</evidence>